<evidence type="ECO:0000256" key="2">
    <source>
        <dbReference type="PROSITE-ProRule" id="PRU00335"/>
    </source>
</evidence>
<sequence>MNPDDPRARRTRASLRAAVLDIATERDLGAITISAVAKRAGVNRATFYLHYPDVDALAADAMEEAVAEVARAAALCPLDAPRDRAPEPLTTLFTHIDGNAELYACMLGTQGSPRFCARLRERLTAELEARFAAGARPAGFADVPPGTHAAYLAGALTGVIAHWVIDSRDTPSADVALAFWRLFRPAGK</sequence>
<reference evidence="4 5" key="1">
    <citation type="submission" date="2022-11" db="EMBL/GenBank/DDBJ databases">
        <title>Nonomuraea corallina sp. nov., a new species of the genus Nonomuraea isolated from sea side sediment in Thai sea.</title>
        <authorList>
            <person name="Ngamcharungchit C."/>
            <person name="Matsumoto A."/>
            <person name="Suriyachadkun C."/>
            <person name="Panbangred W."/>
            <person name="Inahashi Y."/>
            <person name="Intra B."/>
        </authorList>
    </citation>
    <scope>NUCLEOTIDE SEQUENCE [LARGE SCALE GENOMIC DNA]</scope>
    <source>
        <strain evidence="4 5">DSM 43553</strain>
    </source>
</reference>
<name>A0ABT4SPP6_9ACTN</name>
<keyword evidence="1 2" id="KW-0238">DNA-binding</keyword>
<dbReference type="RefSeq" id="WP_271274703.1">
    <property type="nucleotide sequence ID" value="NZ_BAABFD010000019.1"/>
</dbReference>
<dbReference type="PANTHER" id="PTHR43479:SF7">
    <property type="entry name" value="TETR-FAMILY TRANSCRIPTIONAL REGULATOR"/>
    <property type="match status" value="1"/>
</dbReference>
<dbReference type="PANTHER" id="PTHR43479">
    <property type="entry name" value="ACREF/ENVCD OPERON REPRESSOR-RELATED"/>
    <property type="match status" value="1"/>
</dbReference>
<dbReference type="InterPro" id="IPR036271">
    <property type="entry name" value="Tet_transcr_reg_TetR-rel_C_sf"/>
</dbReference>
<dbReference type="SUPFAM" id="SSF48498">
    <property type="entry name" value="Tetracyclin repressor-like, C-terminal domain"/>
    <property type="match status" value="1"/>
</dbReference>
<proteinExistence type="predicted"/>
<evidence type="ECO:0000313" key="4">
    <source>
        <dbReference type="EMBL" id="MDA0639079.1"/>
    </source>
</evidence>
<dbReference type="Proteomes" id="UP001212498">
    <property type="component" value="Unassembled WGS sequence"/>
</dbReference>
<feature type="domain" description="HTH tetR-type" evidence="3">
    <location>
        <begin position="9"/>
        <end position="69"/>
    </location>
</feature>
<dbReference type="Gene3D" id="1.10.357.10">
    <property type="entry name" value="Tetracycline Repressor, domain 2"/>
    <property type="match status" value="1"/>
</dbReference>
<dbReference type="EMBL" id="JAPNUD010000001">
    <property type="protein sequence ID" value="MDA0639079.1"/>
    <property type="molecule type" value="Genomic_DNA"/>
</dbReference>
<organism evidence="4 5">
    <name type="scientific">Nonomuraea ferruginea</name>
    <dbReference type="NCBI Taxonomy" id="46174"/>
    <lineage>
        <taxon>Bacteria</taxon>
        <taxon>Bacillati</taxon>
        <taxon>Actinomycetota</taxon>
        <taxon>Actinomycetes</taxon>
        <taxon>Streptosporangiales</taxon>
        <taxon>Streptosporangiaceae</taxon>
        <taxon>Nonomuraea</taxon>
    </lineage>
</organism>
<keyword evidence="5" id="KW-1185">Reference proteome</keyword>
<evidence type="ECO:0000256" key="1">
    <source>
        <dbReference type="ARBA" id="ARBA00023125"/>
    </source>
</evidence>
<dbReference type="InterPro" id="IPR050624">
    <property type="entry name" value="HTH-type_Tx_Regulator"/>
</dbReference>
<dbReference type="SUPFAM" id="SSF46689">
    <property type="entry name" value="Homeodomain-like"/>
    <property type="match status" value="1"/>
</dbReference>
<evidence type="ECO:0000259" key="3">
    <source>
        <dbReference type="PROSITE" id="PS50977"/>
    </source>
</evidence>
<accession>A0ABT4SPP6</accession>
<protein>
    <submittedName>
        <fullName evidence="4">TetR/AcrR family transcriptional regulator</fullName>
    </submittedName>
</protein>
<dbReference type="InterPro" id="IPR009057">
    <property type="entry name" value="Homeodomain-like_sf"/>
</dbReference>
<dbReference type="PROSITE" id="PS50977">
    <property type="entry name" value="HTH_TETR_2"/>
    <property type="match status" value="1"/>
</dbReference>
<feature type="DNA-binding region" description="H-T-H motif" evidence="2">
    <location>
        <begin position="32"/>
        <end position="51"/>
    </location>
</feature>
<dbReference type="Pfam" id="PF00440">
    <property type="entry name" value="TetR_N"/>
    <property type="match status" value="1"/>
</dbReference>
<evidence type="ECO:0000313" key="5">
    <source>
        <dbReference type="Proteomes" id="UP001212498"/>
    </source>
</evidence>
<dbReference type="InterPro" id="IPR001647">
    <property type="entry name" value="HTH_TetR"/>
</dbReference>
<gene>
    <name evidence="4" type="ORF">OUY24_00425</name>
</gene>
<comment type="caution">
    <text evidence="4">The sequence shown here is derived from an EMBL/GenBank/DDBJ whole genome shotgun (WGS) entry which is preliminary data.</text>
</comment>